<protein>
    <submittedName>
        <fullName evidence="1">Uncharacterized protein</fullName>
    </submittedName>
</protein>
<dbReference type="AlphaFoldDB" id="A0A368XTD4"/>
<dbReference type="Proteomes" id="UP000252884">
    <property type="component" value="Unassembled WGS sequence"/>
</dbReference>
<dbReference type="EMBL" id="QPJK01000006">
    <property type="protein sequence ID" value="RCW69274.1"/>
    <property type="molecule type" value="Genomic_DNA"/>
</dbReference>
<reference evidence="1 2" key="1">
    <citation type="submission" date="2018-07" db="EMBL/GenBank/DDBJ databases">
        <title>Genomic Encyclopedia of Type Strains, Phase IV (KMG-IV): sequencing the most valuable type-strain genomes for metagenomic binning, comparative biology and taxonomic classification.</title>
        <authorList>
            <person name="Goeker M."/>
        </authorList>
    </citation>
    <scope>NUCLEOTIDE SEQUENCE [LARGE SCALE GENOMIC DNA]</scope>
    <source>
        <strain evidence="1 2">DSM 21634</strain>
    </source>
</reference>
<evidence type="ECO:0000313" key="1">
    <source>
        <dbReference type="EMBL" id="RCW69274.1"/>
    </source>
</evidence>
<comment type="caution">
    <text evidence="1">The sequence shown here is derived from an EMBL/GenBank/DDBJ whole genome shotgun (WGS) entry which is preliminary data.</text>
</comment>
<organism evidence="1 2">
    <name type="scientific">Pseudorhodoferax soli</name>
    <dbReference type="NCBI Taxonomy" id="545864"/>
    <lineage>
        <taxon>Bacteria</taxon>
        <taxon>Pseudomonadati</taxon>
        <taxon>Pseudomonadota</taxon>
        <taxon>Betaproteobacteria</taxon>
        <taxon>Burkholderiales</taxon>
        <taxon>Comamonadaceae</taxon>
    </lineage>
</organism>
<name>A0A368XTD4_9BURK</name>
<gene>
    <name evidence="1" type="ORF">DES41_106145</name>
</gene>
<proteinExistence type="predicted"/>
<accession>A0A368XTD4</accession>
<sequence>MPALRLLQSGRTTFTFTPDPDQNFDRAFTDYFVTGRQDDMAPSTRWLEIETMDAATMLHNGDGLCYYDLHKAPCARTGVRR</sequence>
<evidence type="ECO:0000313" key="2">
    <source>
        <dbReference type="Proteomes" id="UP000252884"/>
    </source>
</evidence>
<keyword evidence="2" id="KW-1185">Reference proteome</keyword>